<keyword evidence="2" id="KW-1185">Reference proteome</keyword>
<dbReference type="EnsemblBacteria" id="ABF90174">
    <property type="protein sequence ID" value="ABF90174"/>
    <property type="gene ID" value="MXAN_3794"/>
</dbReference>
<organism evidence="1 2">
    <name type="scientific">Myxococcus xanthus (strain DK1622)</name>
    <dbReference type="NCBI Taxonomy" id="246197"/>
    <lineage>
        <taxon>Bacteria</taxon>
        <taxon>Pseudomonadati</taxon>
        <taxon>Myxococcota</taxon>
        <taxon>Myxococcia</taxon>
        <taxon>Myxococcales</taxon>
        <taxon>Cystobacterineae</taxon>
        <taxon>Myxococcaceae</taxon>
        <taxon>Myxococcus</taxon>
    </lineage>
</organism>
<accession>Q1D5U7</accession>
<dbReference type="Proteomes" id="UP000002402">
    <property type="component" value="Chromosome"/>
</dbReference>
<dbReference type="HOGENOM" id="CLU_3382849_0_0_7"/>
<dbReference type="KEGG" id="mxa:MXAN_3794"/>
<sequence>MKPVQLPPDGGFSVAACGEQRAVTFVLLIEDLI</sequence>
<dbReference type="AlphaFoldDB" id="Q1D5U7"/>
<name>Q1D5U7_MYXXD</name>
<protein>
    <submittedName>
        <fullName evidence="1">Uncharacterized protein</fullName>
    </submittedName>
</protein>
<proteinExistence type="predicted"/>
<reference evidence="1 2" key="1">
    <citation type="journal article" date="2006" name="Proc. Natl. Acad. Sci. U.S.A.">
        <title>Evolution of sensory complexity recorded in a myxobacterial genome.</title>
        <authorList>
            <person name="Goldman B.S."/>
            <person name="Nierman W.C."/>
            <person name="Kaiser D."/>
            <person name="Slater S.C."/>
            <person name="Durkin A.S."/>
            <person name="Eisen J.A."/>
            <person name="Ronning C.M."/>
            <person name="Barbazuk W.B."/>
            <person name="Blanchard M."/>
            <person name="Field C."/>
            <person name="Halling C."/>
            <person name="Hinkle G."/>
            <person name="Iartchuk O."/>
            <person name="Kim H.S."/>
            <person name="Mackenzie C."/>
            <person name="Madupu R."/>
            <person name="Miller N."/>
            <person name="Shvartsbeyn A."/>
            <person name="Sullivan S.A."/>
            <person name="Vaudin M."/>
            <person name="Wiegand R."/>
            <person name="Kaplan H.B."/>
        </authorList>
    </citation>
    <scope>NUCLEOTIDE SEQUENCE [LARGE SCALE GENOMIC DNA]</scope>
    <source>
        <strain evidence="2">DK1622</strain>
    </source>
</reference>
<dbReference type="EMBL" id="CP000113">
    <property type="protein sequence ID" value="ABF90174.1"/>
    <property type="molecule type" value="Genomic_DNA"/>
</dbReference>
<evidence type="ECO:0000313" key="1">
    <source>
        <dbReference type="EMBL" id="ABF90174.1"/>
    </source>
</evidence>
<evidence type="ECO:0000313" key="2">
    <source>
        <dbReference type="Proteomes" id="UP000002402"/>
    </source>
</evidence>
<gene>
    <name evidence="1" type="ordered locus">MXAN_3794</name>
</gene>